<evidence type="ECO:0000256" key="4">
    <source>
        <dbReference type="ARBA" id="ARBA00023027"/>
    </source>
</evidence>
<evidence type="ECO:0000256" key="5">
    <source>
        <dbReference type="ARBA" id="ARBA00023211"/>
    </source>
</evidence>
<dbReference type="Pfam" id="PF11975">
    <property type="entry name" value="Glyco_hydro_4C"/>
    <property type="match status" value="1"/>
</dbReference>
<evidence type="ECO:0000256" key="2">
    <source>
        <dbReference type="ARBA" id="ARBA00022723"/>
    </source>
</evidence>
<feature type="non-terminal residue" evidence="8">
    <location>
        <position position="1"/>
    </location>
</feature>
<comment type="cofactor">
    <cofactor evidence="1">
        <name>NAD(+)</name>
        <dbReference type="ChEBI" id="CHEBI:57540"/>
    </cofactor>
</comment>
<protein>
    <recommendedName>
        <fullName evidence="7">Glycosyl hydrolase family 4 C-terminal domain-containing protein</fullName>
    </recommendedName>
</protein>
<keyword evidence="3" id="KW-0378">Hydrolase</keyword>
<evidence type="ECO:0000256" key="6">
    <source>
        <dbReference type="ARBA" id="ARBA00023295"/>
    </source>
</evidence>
<reference evidence="8" key="1">
    <citation type="submission" date="2018-05" db="EMBL/GenBank/DDBJ databases">
        <authorList>
            <person name="Lanie J.A."/>
            <person name="Ng W.-L."/>
            <person name="Kazmierczak K.M."/>
            <person name="Andrzejewski T.M."/>
            <person name="Davidsen T.M."/>
            <person name="Wayne K.J."/>
            <person name="Tettelin H."/>
            <person name="Glass J.I."/>
            <person name="Rusch D."/>
            <person name="Podicherti R."/>
            <person name="Tsui H.-C.T."/>
            <person name="Winkler M.E."/>
        </authorList>
    </citation>
    <scope>NUCLEOTIDE SEQUENCE</scope>
</reference>
<proteinExistence type="predicted"/>
<dbReference type="GO" id="GO:0046872">
    <property type="term" value="F:metal ion binding"/>
    <property type="evidence" value="ECO:0007669"/>
    <property type="project" value="UniProtKB-KW"/>
</dbReference>
<evidence type="ECO:0000256" key="3">
    <source>
        <dbReference type="ARBA" id="ARBA00022801"/>
    </source>
</evidence>
<dbReference type="PANTHER" id="PTHR32092:SF6">
    <property type="entry name" value="ALPHA-GALACTOSIDASE"/>
    <property type="match status" value="1"/>
</dbReference>
<gene>
    <name evidence="8" type="ORF">METZ01_LOCUS423742</name>
</gene>
<keyword evidence="2" id="KW-0479">Metal-binding</keyword>
<keyword evidence="4" id="KW-0520">NAD</keyword>
<dbReference type="InterPro" id="IPR001088">
    <property type="entry name" value="Glyco_hydro_4"/>
</dbReference>
<dbReference type="Gene3D" id="3.90.110.10">
    <property type="entry name" value="Lactate dehydrogenase/glycoside hydrolase, family 4, C-terminal"/>
    <property type="match status" value="1"/>
</dbReference>
<sequence length="226" mass="25817">LSINGEDLYPRLRDCLHDPEIFEKDPVRFEIFKHFSYFVTESSRHMAEYIPYVMPHVEEMERLKQPIRTGETFAKQNETRQVRMKQAVEESKSSNLELQKSNEYAATIINAIETDTPTYIYGNVRNTALITNLLDRCCVEVPCLVNRVGVQGCYVGDLPPQCASLCQSNVSMQGLTVQAILEQKREYVYHSAMVDPNTASQLTLPQIRTVIDQLLDSQKELMPPLG</sequence>
<dbReference type="GO" id="GO:0004553">
    <property type="term" value="F:hydrolase activity, hydrolyzing O-glycosyl compounds"/>
    <property type="evidence" value="ECO:0007669"/>
    <property type="project" value="InterPro"/>
</dbReference>
<name>A0A382XKQ0_9ZZZZ</name>
<dbReference type="InterPro" id="IPR022616">
    <property type="entry name" value="Glyco_hydro_4_C"/>
</dbReference>
<dbReference type="AlphaFoldDB" id="A0A382XKQ0"/>
<evidence type="ECO:0000313" key="8">
    <source>
        <dbReference type="EMBL" id="SVD70888.1"/>
    </source>
</evidence>
<evidence type="ECO:0000256" key="1">
    <source>
        <dbReference type="ARBA" id="ARBA00001911"/>
    </source>
</evidence>
<organism evidence="8">
    <name type="scientific">marine metagenome</name>
    <dbReference type="NCBI Taxonomy" id="408172"/>
    <lineage>
        <taxon>unclassified sequences</taxon>
        <taxon>metagenomes</taxon>
        <taxon>ecological metagenomes</taxon>
    </lineage>
</organism>
<dbReference type="PANTHER" id="PTHR32092">
    <property type="entry name" value="6-PHOSPHO-BETA-GLUCOSIDASE-RELATED"/>
    <property type="match status" value="1"/>
</dbReference>
<evidence type="ECO:0000259" key="7">
    <source>
        <dbReference type="Pfam" id="PF11975"/>
    </source>
</evidence>
<keyword evidence="6" id="KW-0326">Glycosidase</keyword>
<dbReference type="GO" id="GO:0016616">
    <property type="term" value="F:oxidoreductase activity, acting on the CH-OH group of donors, NAD or NADP as acceptor"/>
    <property type="evidence" value="ECO:0007669"/>
    <property type="project" value="InterPro"/>
</dbReference>
<feature type="domain" description="Glycosyl hydrolase family 4 C-terminal" evidence="7">
    <location>
        <begin position="4"/>
        <end position="198"/>
    </location>
</feature>
<dbReference type="EMBL" id="UINC01168056">
    <property type="protein sequence ID" value="SVD70888.1"/>
    <property type="molecule type" value="Genomic_DNA"/>
</dbReference>
<accession>A0A382XKQ0</accession>
<dbReference type="GO" id="GO:0005975">
    <property type="term" value="P:carbohydrate metabolic process"/>
    <property type="evidence" value="ECO:0007669"/>
    <property type="project" value="InterPro"/>
</dbReference>
<dbReference type="InterPro" id="IPR015955">
    <property type="entry name" value="Lactate_DH/Glyco_Ohase_4_C"/>
</dbReference>
<dbReference type="SUPFAM" id="SSF56327">
    <property type="entry name" value="LDH C-terminal domain-like"/>
    <property type="match status" value="1"/>
</dbReference>
<keyword evidence="5" id="KW-0464">Manganese</keyword>